<accession>A0A8D8IAR0</accession>
<proteinExistence type="predicted"/>
<dbReference type="AlphaFoldDB" id="A0A8D8IAR0"/>
<reference evidence="1" key="1">
    <citation type="submission" date="2021-05" db="EMBL/GenBank/DDBJ databases">
        <authorList>
            <person name="Alioto T."/>
            <person name="Alioto T."/>
            <person name="Gomez Garrido J."/>
        </authorList>
    </citation>
    <scope>NUCLEOTIDE SEQUENCE</scope>
</reference>
<name>A0A8D8IAR0_CULPI</name>
<organism evidence="1">
    <name type="scientific">Culex pipiens</name>
    <name type="common">House mosquito</name>
    <dbReference type="NCBI Taxonomy" id="7175"/>
    <lineage>
        <taxon>Eukaryota</taxon>
        <taxon>Metazoa</taxon>
        <taxon>Ecdysozoa</taxon>
        <taxon>Arthropoda</taxon>
        <taxon>Hexapoda</taxon>
        <taxon>Insecta</taxon>
        <taxon>Pterygota</taxon>
        <taxon>Neoptera</taxon>
        <taxon>Endopterygota</taxon>
        <taxon>Diptera</taxon>
        <taxon>Nematocera</taxon>
        <taxon>Culicoidea</taxon>
        <taxon>Culicidae</taxon>
        <taxon>Culicinae</taxon>
        <taxon>Culicini</taxon>
        <taxon>Culex</taxon>
        <taxon>Culex</taxon>
    </lineage>
</organism>
<dbReference type="EMBL" id="HBUE01239401">
    <property type="protein sequence ID" value="CAG6548747.1"/>
    <property type="molecule type" value="Transcribed_RNA"/>
</dbReference>
<sequence length="154" mass="17285">MKSSNDSDLRDFLFRPKVAKRARLSDALRSLSSDALILLTSEQVGDGCCPARSTSTRILFLIERRWWPNFLLSSLKVVVLAASSSGSVSSGSSSSSSWVVYLWFCWLLFGRTGEGRGSSLDGEFRLISWLMFIFLRLRHKLFIWEEPPEVATAG</sequence>
<evidence type="ECO:0000313" key="1">
    <source>
        <dbReference type="EMBL" id="CAG6548747.1"/>
    </source>
</evidence>
<protein>
    <submittedName>
        <fullName evidence="1">(northern house mosquito) hypothetical protein</fullName>
    </submittedName>
</protein>
<dbReference type="EMBL" id="HBUE01346394">
    <property type="protein sequence ID" value="CAG6600976.1"/>
    <property type="molecule type" value="Transcribed_RNA"/>
</dbReference>